<feature type="transmembrane region" description="Helical" evidence="1">
    <location>
        <begin position="74"/>
        <end position="96"/>
    </location>
</feature>
<dbReference type="Pfam" id="PF07963">
    <property type="entry name" value="N_methyl"/>
    <property type="match status" value="1"/>
</dbReference>
<gene>
    <name evidence="2" type="ORF">UX20_C0035G0004</name>
</gene>
<comment type="caution">
    <text evidence="2">The sequence shown here is derived from an EMBL/GenBank/DDBJ whole genome shotgun (WGS) entry which is preliminary data.</text>
</comment>
<dbReference type="Proteomes" id="UP000034911">
    <property type="component" value="Unassembled WGS sequence"/>
</dbReference>
<dbReference type="EMBL" id="LCLH01000035">
    <property type="protein sequence ID" value="KKU12982.1"/>
    <property type="molecule type" value="Genomic_DNA"/>
</dbReference>
<protein>
    <submittedName>
        <fullName evidence="2">Uncharacterized protein</fullName>
    </submittedName>
</protein>
<sequence length="657" mass="70359">MRNVIEARAPEGACGARRREQEGKCFRHFTRTPWGLLPKKGISHLAFSIVFRYNRSMQSEGGFTQQKGFTLIEVVVSIALFAMFAVGVYSAVSYILQSSYVSRVQFQQIEVANEQLELARNLPYDQVGVVGGIPAGVLPQSKTITKSGTTFLVKNYVRNIDDPFDGTLGGSPNDTSPADYKKVQIEVTCLKCVIAPKNPAIISTNIAPKGLESASTNGAIFITVFDAAGLPISGATVHITNPTLAPNLDLADVTDTNGKLQLLDMPPAVESYHIEATKSGYSTDGTITPGGAITNPIKPDATVSAQTVTNISFNIDKVGSIPLTSINTLCVPKSNVEFSVKGNKLIGKDPDVLKFNQLITTDATGKFTLSGLEWDTYQFVLFGTTYDIAGTIPTLPITLAPAATQNLSIILAAHTANNFLVIVKDNGTKLPLTGAVVTIAKSSFSAQVITGNGYARQTDWSGGSGQATYTDETKYFSQDGSISDSGTPGDLFLKKIGNNYLWSGELISSTIDFGAPSNFTNIEWLPLAQPPQTGADSLKFQIASSPVLDPAQWIFLGPDGTPNTYYTASITNINSVHDNNRYLRYKVFMSTINNKYTPQLSEIAVSFTSGCTPPGQAFFSSLSSGTYDITVSLSGYQDVITQVDVNGASTAEIFMAP</sequence>
<evidence type="ECO:0000256" key="1">
    <source>
        <dbReference type="SAM" id="Phobius"/>
    </source>
</evidence>
<accession>A0A0G1MXW8</accession>
<name>A0A0G1MXW8_9BACT</name>
<dbReference type="STRING" id="1619050.UX20_C0035G0004"/>
<dbReference type="PROSITE" id="PS00409">
    <property type="entry name" value="PROKAR_NTER_METHYL"/>
    <property type="match status" value="1"/>
</dbReference>
<dbReference type="InterPro" id="IPR012902">
    <property type="entry name" value="N_methyl_site"/>
</dbReference>
<evidence type="ECO:0000313" key="3">
    <source>
        <dbReference type="Proteomes" id="UP000034911"/>
    </source>
</evidence>
<evidence type="ECO:0000313" key="2">
    <source>
        <dbReference type="EMBL" id="KKU12982.1"/>
    </source>
</evidence>
<keyword evidence="1" id="KW-0472">Membrane</keyword>
<keyword evidence="1" id="KW-1133">Transmembrane helix</keyword>
<reference evidence="2 3" key="1">
    <citation type="journal article" date="2015" name="Nature">
        <title>rRNA introns, odd ribosomes, and small enigmatic genomes across a large radiation of phyla.</title>
        <authorList>
            <person name="Brown C.T."/>
            <person name="Hug L.A."/>
            <person name="Thomas B.C."/>
            <person name="Sharon I."/>
            <person name="Castelle C.J."/>
            <person name="Singh A."/>
            <person name="Wilkins M.J."/>
            <person name="Williams K.H."/>
            <person name="Banfield J.F."/>
        </authorList>
    </citation>
    <scope>NUCLEOTIDE SEQUENCE [LARGE SCALE GENOMIC DNA]</scope>
</reference>
<dbReference type="InterPro" id="IPR008969">
    <property type="entry name" value="CarboxyPept-like_regulatory"/>
</dbReference>
<dbReference type="Gene3D" id="2.60.40.1120">
    <property type="entry name" value="Carboxypeptidase-like, regulatory domain"/>
    <property type="match status" value="1"/>
</dbReference>
<dbReference type="AlphaFoldDB" id="A0A0G1MXW8"/>
<proteinExistence type="predicted"/>
<dbReference type="NCBIfam" id="TIGR02532">
    <property type="entry name" value="IV_pilin_GFxxxE"/>
    <property type="match status" value="1"/>
</dbReference>
<dbReference type="SUPFAM" id="SSF49464">
    <property type="entry name" value="Carboxypeptidase regulatory domain-like"/>
    <property type="match status" value="1"/>
</dbReference>
<organism evidence="2 3">
    <name type="scientific">Candidatus Magasanikbacteria bacterium GW2011_GWC2_45_8</name>
    <dbReference type="NCBI Taxonomy" id="1619050"/>
    <lineage>
        <taxon>Bacteria</taxon>
        <taxon>Candidatus Magasanikiibacteriota</taxon>
    </lineage>
</organism>
<keyword evidence="1" id="KW-0812">Transmembrane</keyword>